<keyword evidence="3" id="KW-0472">Membrane</keyword>
<evidence type="ECO:0000256" key="2">
    <source>
        <dbReference type="SAM" id="MobiDB-lite"/>
    </source>
</evidence>
<proteinExistence type="inferred from homology"/>
<evidence type="ECO:0000313" key="6">
    <source>
        <dbReference type="Proteomes" id="UP000549457"/>
    </source>
</evidence>
<keyword evidence="3" id="KW-1133">Transmembrane helix</keyword>
<reference evidence="5 6" key="1">
    <citation type="submission" date="2020-08" db="EMBL/GenBank/DDBJ databases">
        <title>Genomic Encyclopedia of Type Strains, Phase IV (KMG-IV): sequencing the most valuable type-strain genomes for metagenomic binning, comparative biology and taxonomic classification.</title>
        <authorList>
            <person name="Goeker M."/>
        </authorList>
    </citation>
    <scope>NUCLEOTIDE SEQUENCE [LARGE SCALE GENOMIC DNA]</scope>
    <source>
        <strain evidence="5 6">DSM 101730</strain>
    </source>
</reference>
<name>A0A840SN68_9RHOB</name>
<feature type="region of interest" description="Disordered" evidence="2">
    <location>
        <begin position="1"/>
        <end position="20"/>
    </location>
</feature>
<keyword evidence="3" id="KW-0812">Transmembrane</keyword>
<dbReference type="Proteomes" id="UP000549457">
    <property type="component" value="Unassembled WGS sequence"/>
</dbReference>
<dbReference type="PANTHER" id="PTHR18964">
    <property type="entry name" value="ROK (REPRESSOR, ORF, KINASE) FAMILY"/>
    <property type="match status" value="1"/>
</dbReference>
<dbReference type="RefSeq" id="WP_246399719.1">
    <property type="nucleotide sequence ID" value="NZ_JACHFM010000002.1"/>
</dbReference>
<dbReference type="InterPro" id="IPR036390">
    <property type="entry name" value="WH_DNA-bd_sf"/>
</dbReference>
<comment type="similarity">
    <text evidence="1">Belongs to the ROK (NagC/XylR) family.</text>
</comment>
<dbReference type="InterPro" id="IPR000600">
    <property type="entry name" value="ROK"/>
</dbReference>
<dbReference type="Pfam" id="PF12802">
    <property type="entry name" value="MarR_2"/>
    <property type="match status" value="1"/>
</dbReference>
<dbReference type="PANTHER" id="PTHR18964:SF149">
    <property type="entry name" value="BIFUNCTIONAL UDP-N-ACETYLGLUCOSAMINE 2-EPIMERASE_N-ACETYLMANNOSAMINE KINASE"/>
    <property type="match status" value="1"/>
</dbReference>
<sequence length="407" mass="42998">MEGLRETAPLPAQRGTNQAGMRAHNERLVLSLVRRHGSLAKSEIARMTGLSAQTVSVIMRHLEADHLLRRGEPQRGRVGQPLVPLSLDPEGAFFIGAKIGRRSLDVVLVDFAGGLRHRASVRYPYPMPDNVLALIREQVAACAAELGPLAARIAGLGLAMPFGLWEWSDEIQAPPGHLAAWRTRDLRAELDAVLPYPVYMQNDATAACGAELAFSDNAGLQDFLYFYIGTFIGGGLVLSGALFAGRTGNAAALGSMPVPDGHGGSVQLIDVASLVVLERRLRAAGLPASTIYDPGADWTTLGAHLDDWLAEAGLGIAQAIAAGSAIIDFEAVVIDGPFPEDVRTRLLHAVKAGLGRLDLSGIEPPEIRGGGIGPLARALGGASLPLFDRYLVDPHVVASPGRSLPTD</sequence>
<protein>
    <submittedName>
        <fullName evidence="5">Putative NBD/HSP70 family sugar kinase</fullName>
    </submittedName>
</protein>
<evidence type="ECO:0000256" key="1">
    <source>
        <dbReference type="ARBA" id="ARBA00006479"/>
    </source>
</evidence>
<evidence type="ECO:0000256" key="3">
    <source>
        <dbReference type="SAM" id="Phobius"/>
    </source>
</evidence>
<dbReference type="GO" id="GO:0016301">
    <property type="term" value="F:kinase activity"/>
    <property type="evidence" value="ECO:0007669"/>
    <property type="project" value="UniProtKB-KW"/>
</dbReference>
<dbReference type="EMBL" id="JACHFM010000002">
    <property type="protein sequence ID" value="MBB5222200.1"/>
    <property type="molecule type" value="Genomic_DNA"/>
</dbReference>
<dbReference type="SUPFAM" id="SSF53067">
    <property type="entry name" value="Actin-like ATPase domain"/>
    <property type="match status" value="1"/>
</dbReference>
<dbReference type="InterPro" id="IPR000835">
    <property type="entry name" value="HTH_MarR-typ"/>
</dbReference>
<dbReference type="InterPro" id="IPR043129">
    <property type="entry name" value="ATPase_NBD"/>
</dbReference>
<evidence type="ECO:0000313" key="5">
    <source>
        <dbReference type="EMBL" id="MBB5222200.1"/>
    </source>
</evidence>
<dbReference type="InterPro" id="IPR036388">
    <property type="entry name" value="WH-like_DNA-bd_sf"/>
</dbReference>
<dbReference type="CDD" id="cd23763">
    <property type="entry name" value="ASKHA_ATPase_ROK"/>
    <property type="match status" value="1"/>
</dbReference>
<keyword evidence="6" id="KW-1185">Reference proteome</keyword>
<organism evidence="5 6">
    <name type="scientific">Amaricoccus macauensis</name>
    <dbReference type="NCBI Taxonomy" id="57001"/>
    <lineage>
        <taxon>Bacteria</taxon>
        <taxon>Pseudomonadati</taxon>
        <taxon>Pseudomonadota</taxon>
        <taxon>Alphaproteobacteria</taxon>
        <taxon>Rhodobacterales</taxon>
        <taxon>Paracoccaceae</taxon>
        <taxon>Amaricoccus</taxon>
    </lineage>
</organism>
<dbReference type="Pfam" id="PF00480">
    <property type="entry name" value="ROK"/>
    <property type="match status" value="1"/>
</dbReference>
<feature type="domain" description="HTH marR-type" evidence="4">
    <location>
        <begin position="28"/>
        <end position="75"/>
    </location>
</feature>
<evidence type="ECO:0000259" key="4">
    <source>
        <dbReference type="Pfam" id="PF12802"/>
    </source>
</evidence>
<keyword evidence="5" id="KW-0418">Kinase</keyword>
<keyword evidence="5" id="KW-0808">Transferase</keyword>
<feature type="transmembrane region" description="Helical" evidence="3">
    <location>
        <begin position="224"/>
        <end position="244"/>
    </location>
</feature>
<dbReference type="AlphaFoldDB" id="A0A840SN68"/>
<comment type="caution">
    <text evidence="5">The sequence shown here is derived from an EMBL/GenBank/DDBJ whole genome shotgun (WGS) entry which is preliminary data.</text>
</comment>
<accession>A0A840SN68</accession>
<dbReference type="SUPFAM" id="SSF46785">
    <property type="entry name" value="Winged helix' DNA-binding domain"/>
    <property type="match status" value="1"/>
</dbReference>
<dbReference type="Gene3D" id="1.10.10.10">
    <property type="entry name" value="Winged helix-like DNA-binding domain superfamily/Winged helix DNA-binding domain"/>
    <property type="match status" value="1"/>
</dbReference>
<gene>
    <name evidence="5" type="ORF">HNP73_002136</name>
</gene>
<dbReference type="Gene3D" id="3.30.420.40">
    <property type="match status" value="2"/>
</dbReference>